<sequence length="132" mass="15780">MKQNAAKILQLKDFENERDDLHPFFKDNFSILKEEEYNAYVIWEELYKEHLTERNDKKEKREKKIILVEVRKYEDEESILLLVKVVEGNQGKLGLETKELIIKLPKRKKRIQPQVSSQQQTTTKIELPPTRA</sequence>
<dbReference type="EMBL" id="CAJVPW010001355">
    <property type="protein sequence ID" value="CAG8481903.1"/>
    <property type="molecule type" value="Genomic_DNA"/>
</dbReference>
<gene>
    <name evidence="1" type="ORF">SPELUC_LOCUS2165</name>
</gene>
<comment type="caution">
    <text evidence="1">The sequence shown here is derived from an EMBL/GenBank/DDBJ whole genome shotgun (WGS) entry which is preliminary data.</text>
</comment>
<keyword evidence="2" id="KW-1185">Reference proteome</keyword>
<dbReference type="Proteomes" id="UP000789366">
    <property type="component" value="Unassembled WGS sequence"/>
</dbReference>
<protein>
    <submittedName>
        <fullName evidence="1">864_t:CDS:1</fullName>
    </submittedName>
</protein>
<accession>A0ACA9KNR0</accession>
<proteinExistence type="predicted"/>
<reference evidence="1" key="1">
    <citation type="submission" date="2021-06" db="EMBL/GenBank/DDBJ databases">
        <authorList>
            <person name="Kallberg Y."/>
            <person name="Tangrot J."/>
            <person name="Rosling A."/>
        </authorList>
    </citation>
    <scope>NUCLEOTIDE SEQUENCE</scope>
    <source>
        <strain evidence="1">28 12/20/2015</strain>
    </source>
</reference>
<evidence type="ECO:0000313" key="2">
    <source>
        <dbReference type="Proteomes" id="UP000789366"/>
    </source>
</evidence>
<name>A0ACA9KNR0_9GLOM</name>
<evidence type="ECO:0000313" key="1">
    <source>
        <dbReference type="EMBL" id="CAG8481903.1"/>
    </source>
</evidence>
<organism evidence="1 2">
    <name type="scientific">Cetraspora pellucida</name>
    <dbReference type="NCBI Taxonomy" id="1433469"/>
    <lineage>
        <taxon>Eukaryota</taxon>
        <taxon>Fungi</taxon>
        <taxon>Fungi incertae sedis</taxon>
        <taxon>Mucoromycota</taxon>
        <taxon>Glomeromycotina</taxon>
        <taxon>Glomeromycetes</taxon>
        <taxon>Diversisporales</taxon>
        <taxon>Gigasporaceae</taxon>
        <taxon>Cetraspora</taxon>
    </lineage>
</organism>